<dbReference type="EMBL" id="CATQJA010002707">
    <property type="protein sequence ID" value="CAJ0586234.1"/>
    <property type="molecule type" value="Genomic_DNA"/>
</dbReference>
<evidence type="ECO:0000256" key="2">
    <source>
        <dbReference type="SAM" id="Phobius"/>
    </source>
</evidence>
<dbReference type="Proteomes" id="UP001177023">
    <property type="component" value="Unassembled WGS sequence"/>
</dbReference>
<feature type="compositionally biased region" description="Basic residues" evidence="1">
    <location>
        <begin position="700"/>
        <end position="709"/>
    </location>
</feature>
<sequence>MKEAVLSFFYYLQTYPDHAVTSSKVSTEWWREKEHTKYLKKRRFTEALYSLIASFWLVLLGILFVSYITANEDNAAGKDWDMVRGVQSWLIEDPGNTEIYIKTPEDYMNAMSQAAVMGPVESCNEDIDELLRFRTTRDNELMKAVANTQIRCLHNKFKDHTLTAHAHLAYTNTNRSFFGLSEELDETHLEPLFSTIKHGGVVRSNGPNCPPEVENDTHTHTANQHMPDIKPRDLTYRNYDMKLYRPNAPGLSFVTEYMVRETFHCVAILRGVIHLDSIVAVCFAEAQNLAWLHLADGKLTDKTTVDQQRDLCTEDTKQLKKKYRGKLNSARIDPTVTADPAFCQMMAAMSLDPDVGYFPLSMVSCVATINQNKKSSKWNYASPIAIFQNEKLILAMANSGGYRGIAYMASLVIAHVYSDTPNRNTLLPFYNPTTDGPRWYINEHARDDHIEKLKEYLQVAKFERVPLEKTQPNDDFKELYKPDYFEVYWVRALSLHVATRPLQPDTMLVQRCVKCIVESIQAGVHSGQFVITLKHEEYLQRFLDTIIYIYAVQVQVAHREFRPNATSADTTPPDPQHIAHHLPVVYQAHHQPHPRYQPGYHVEKPYPQPPPRQLNANAQSFQPPSSRPPSANGKPKTPAPQPTPPEKTNPRAEAFKEATQELDESKMREAQEKMEKMEKSGGGGPSRHPLKPKGPNKASHGYRKNKKKGGSGGGGGGGSASRKDN</sequence>
<name>A0AA36GAF6_9BILA</name>
<feature type="region of interest" description="Disordered" evidence="1">
    <location>
        <begin position="590"/>
        <end position="725"/>
    </location>
</feature>
<feature type="compositionally biased region" description="Pro residues" evidence="1">
    <location>
        <begin position="637"/>
        <end position="647"/>
    </location>
</feature>
<evidence type="ECO:0000313" key="3">
    <source>
        <dbReference type="EMBL" id="CAJ0586234.1"/>
    </source>
</evidence>
<feature type="transmembrane region" description="Helical" evidence="2">
    <location>
        <begin position="47"/>
        <end position="68"/>
    </location>
</feature>
<gene>
    <name evidence="3" type="ORF">MSPICULIGERA_LOCUS24241</name>
</gene>
<feature type="compositionally biased region" description="Low complexity" evidence="1">
    <location>
        <begin position="619"/>
        <end position="636"/>
    </location>
</feature>
<keyword evidence="4" id="KW-1185">Reference proteome</keyword>
<feature type="compositionally biased region" description="Gly residues" evidence="1">
    <location>
        <begin position="710"/>
        <end position="719"/>
    </location>
</feature>
<evidence type="ECO:0000313" key="4">
    <source>
        <dbReference type="Proteomes" id="UP001177023"/>
    </source>
</evidence>
<evidence type="ECO:0000256" key="1">
    <source>
        <dbReference type="SAM" id="MobiDB-lite"/>
    </source>
</evidence>
<feature type="compositionally biased region" description="Basic and acidic residues" evidence="1">
    <location>
        <begin position="648"/>
        <end position="679"/>
    </location>
</feature>
<dbReference type="AlphaFoldDB" id="A0AA36GAF6"/>
<protein>
    <submittedName>
        <fullName evidence="3">Uncharacterized protein</fullName>
    </submittedName>
</protein>
<keyword evidence="2" id="KW-0812">Transmembrane</keyword>
<organism evidence="3 4">
    <name type="scientific">Mesorhabditis spiculigera</name>
    <dbReference type="NCBI Taxonomy" id="96644"/>
    <lineage>
        <taxon>Eukaryota</taxon>
        <taxon>Metazoa</taxon>
        <taxon>Ecdysozoa</taxon>
        <taxon>Nematoda</taxon>
        <taxon>Chromadorea</taxon>
        <taxon>Rhabditida</taxon>
        <taxon>Rhabditina</taxon>
        <taxon>Rhabditomorpha</taxon>
        <taxon>Rhabditoidea</taxon>
        <taxon>Rhabditidae</taxon>
        <taxon>Mesorhabditinae</taxon>
        <taxon>Mesorhabditis</taxon>
    </lineage>
</organism>
<proteinExistence type="predicted"/>
<accession>A0AA36GAF6</accession>
<keyword evidence="2" id="KW-1133">Transmembrane helix</keyword>
<comment type="caution">
    <text evidence="3">The sequence shown here is derived from an EMBL/GenBank/DDBJ whole genome shotgun (WGS) entry which is preliminary data.</text>
</comment>
<reference evidence="3" key="1">
    <citation type="submission" date="2023-06" db="EMBL/GenBank/DDBJ databases">
        <authorList>
            <person name="Delattre M."/>
        </authorList>
    </citation>
    <scope>NUCLEOTIDE SEQUENCE</scope>
    <source>
        <strain evidence="3">AF72</strain>
    </source>
</reference>
<keyword evidence="2" id="KW-0472">Membrane</keyword>
<feature type="non-terminal residue" evidence="3">
    <location>
        <position position="1"/>
    </location>
</feature>